<evidence type="ECO:0008006" key="6">
    <source>
        <dbReference type="Google" id="ProtNLM"/>
    </source>
</evidence>
<dbReference type="GO" id="GO:0005576">
    <property type="term" value="C:extracellular region"/>
    <property type="evidence" value="ECO:0007669"/>
    <property type="project" value="InterPro"/>
</dbReference>
<protein>
    <recommendedName>
        <fullName evidence="6">Hydrophobin</fullName>
    </recommendedName>
</protein>
<feature type="signal peptide" evidence="3">
    <location>
        <begin position="1"/>
        <end position="18"/>
    </location>
</feature>
<dbReference type="EMBL" id="JAHFXF010000865">
    <property type="protein sequence ID" value="KAG9681604.1"/>
    <property type="molecule type" value="Genomic_DNA"/>
</dbReference>
<sequence>MKVFANILAIATIAAAAATPNMKRTGNIEMRRSTSLCGPLDTPMCCQTDVLGVADLNCVAVPNTITTDANFTSYCAADGKSAECCITQLLGDTGLLCSKPAA</sequence>
<dbReference type="CDD" id="cd23508">
    <property type="entry name" value="hydrophobin_II"/>
    <property type="match status" value="1"/>
</dbReference>
<proteinExistence type="inferred from homology"/>
<dbReference type="InterPro" id="IPR036686">
    <property type="entry name" value="Class_II_Hydrophobin_sf"/>
</dbReference>
<dbReference type="Gene3D" id="3.20.120.10">
    <property type="entry name" value="Hydrophobin"/>
    <property type="match status" value="1"/>
</dbReference>
<comment type="caution">
    <text evidence="4">The sequence shown here is derived from an EMBL/GenBank/DDBJ whole genome shotgun (WGS) entry which is preliminary data.</text>
</comment>
<dbReference type="AlphaFoldDB" id="A0A9P8E6G3"/>
<comment type="similarity">
    <text evidence="1">Belongs to the cerato-ulmin hydrophobin family.</text>
</comment>
<evidence type="ECO:0000256" key="3">
    <source>
        <dbReference type="SAM" id="SignalP"/>
    </source>
</evidence>
<evidence type="ECO:0000313" key="4">
    <source>
        <dbReference type="EMBL" id="KAG9681604.1"/>
    </source>
</evidence>
<gene>
    <name evidence="4" type="ORF">KCU76_g14384</name>
</gene>
<name>A0A9P8E6G3_AURME</name>
<reference evidence="4" key="1">
    <citation type="journal article" date="2021" name="J Fungi (Basel)">
        <title>Virulence traits and population genomics of the black yeast Aureobasidium melanogenum.</title>
        <authorList>
            <person name="Cernosa A."/>
            <person name="Sun X."/>
            <person name="Gostincar C."/>
            <person name="Fang C."/>
            <person name="Gunde-Cimerman N."/>
            <person name="Song Z."/>
        </authorList>
    </citation>
    <scope>NUCLEOTIDE SEQUENCE</scope>
    <source>
        <strain evidence="4">EXF-9911</strain>
    </source>
</reference>
<dbReference type="OrthoDB" id="4500971at2759"/>
<reference evidence="4" key="2">
    <citation type="submission" date="2021-08" db="EMBL/GenBank/DDBJ databases">
        <authorList>
            <person name="Gostincar C."/>
            <person name="Sun X."/>
            <person name="Song Z."/>
            <person name="Gunde-Cimerman N."/>
        </authorList>
    </citation>
    <scope>NUCLEOTIDE SEQUENCE</scope>
    <source>
        <strain evidence="4">EXF-9911</strain>
    </source>
</reference>
<evidence type="ECO:0000313" key="5">
    <source>
        <dbReference type="Proteomes" id="UP000779574"/>
    </source>
</evidence>
<dbReference type="InterPro" id="IPR010636">
    <property type="entry name" value="Class_II_hydrophobin"/>
</dbReference>
<dbReference type="Pfam" id="PF06766">
    <property type="entry name" value="Hydrophobin_2"/>
    <property type="match status" value="1"/>
</dbReference>
<organism evidence="4 5">
    <name type="scientific">Aureobasidium melanogenum</name>
    <name type="common">Aureobasidium pullulans var. melanogenum</name>
    <dbReference type="NCBI Taxonomy" id="46634"/>
    <lineage>
        <taxon>Eukaryota</taxon>
        <taxon>Fungi</taxon>
        <taxon>Dikarya</taxon>
        <taxon>Ascomycota</taxon>
        <taxon>Pezizomycotina</taxon>
        <taxon>Dothideomycetes</taxon>
        <taxon>Dothideomycetidae</taxon>
        <taxon>Dothideales</taxon>
        <taxon>Saccotheciaceae</taxon>
        <taxon>Aureobasidium</taxon>
    </lineage>
</organism>
<dbReference type="PANTHER" id="PTHR42341">
    <property type="entry name" value="HYDROPHOBIN"/>
    <property type="match status" value="1"/>
</dbReference>
<keyword evidence="2" id="KW-1015">Disulfide bond</keyword>
<dbReference type="PANTHER" id="PTHR42341:SF2">
    <property type="entry name" value="HYDROPHOBIN"/>
    <property type="match status" value="1"/>
</dbReference>
<keyword evidence="3" id="KW-0732">Signal</keyword>
<accession>A0A9P8E6G3</accession>
<feature type="chain" id="PRO_5040368170" description="Hydrophobin" evidence="3">
    <location>
        <begin position="19"/>
        <end position="102"/>
    </location>
</feature>
<dbReference type="Proteomes" id="UP000779574">
    <property type="component" value="Unassembled WGS sequence"/>
</dbReference>
<feature type="non-terminal residue" evidence="4">
    <location>
        <position position="102"/>
    </location>
</feature>
<evidence type="ECO:0000256" key="2">
    <source>
        <dbReference type="ARBA" id="ARBA00023157"/>
    </source>
</evidence>
<dbReference type="SUPFAM" id="SSF101751">
    <property type="entry name" value="Hydrophobin II, HfbII"/>
    <property type="match status" value="1"/>
</dbReference>
<evidence type="ECO:0000256" key="1">
    <source>
        <dbReference type="ARBA" id="ARBA00009576"/>
    </source>
</evidence>